<keyword evidence="3" id="KW-0472">Membrane</keyword>
<evidence type="ECO:0000313" key="6">
    <source>
        <dbReference type="EMBL" id="KAK7929279.1"/>
    </source>
</evidence>
<feature type="compositionally biased region" description="Polar residues" evidence="2">
    <location>
        <begin position="148"/>
        <end position="168"/>
    </location>
</feature>
<feature type="domain" description="EGF-like" evidence="5">
    <location>
        <begin position="715"/>
        <end position="755"/>
    </location>
</feature>
<feature type="compositionally biased region" description="Polar residues" evidence="2">
    <location>
        <begin position="526"/>
        <end position="540"/>
    </location>
</feature>
<feature type="transmembrane region" description="Helical" evidence="3">
    <location>
        <begin position="763"/>
        <end position="786"/>
    </location>
</feature>
<keyword evidence="7" id="KW-1185">Reference proteome</keyword>
<feature type="region of interest" description="Disordered" evidence="2">
    <location>
        <begin position="322"/>
        <end position="349"/>
    </location>
</feature>
<dbReference type="EMBL" id="JBBPFD010000004">
    <property type="protein sequence ID" value="KAK7929279.1"/>
    <property type="molecule type" value="Genomic_DNA"/>
</dbReference>
<comment type="caution">
    <text evidence="6">The sequence shown here is derived from an EMBL/GenBank/DDBJ whole genome shotgun (WGS) entry which is preliminary data.</text>
</comment>
<organism evidence="6 7">
    <name type="scientific">Mugilogobius chulae</name>
    <name type="common">yellowstripe goby</name>
    <dbReference type="NCBI Taxonomy" id="88201"/>
    <lineage>
        <taxon>Eukaryota</taxon>
        <taxon>Metazoa</taxon>
        <taxon>Chordata</taxon>
        <taxon>Craniata</taxon>
        <taxon>Vertebrata</taxon>
        <taxon>Euteleostomi</taxon>
        <taxon>Actinopterygii</taxon>
        <taxon>Neopterygii</taxon>
        <taxon>Teleostei</taxon>
        <taxon>Neoteleostei</taxon>
        <taxon>Acanthomorphata</taxon>
        <taxon>Gobiaria</taxon>
        <taxon>Gobiiformes</taxon>
        <taxon>Gobioidei</taxon>
        <taxon>Gobiidae</taxon>
        <taxon>Gobionellinae</taxon>
        <taxon>Mugilogobius</taxon>
    </lineage>
</organism>
<feature type="compositionally biased region" description="Polar residues" evidence="2">
    <location>
        <begin position="385"/>
        <end position="414"/>
    </location>
</feature>
<accession>A0AAW0PKK5</accession>
<dbReference type="Gene3D" id="2.10.25.10">
    <property type="entry name" value="Laminin"/>
    <property type="match status" value="1"/>
</dbReference>
<evidence type="ECO:0000259" key="5">
    <source>
        <dbReference type="PROSITE" id="PS50026"/>
    </source>
</evidence>
<name>A0AAW0PKK5_9GOBI</name>
<proteinExistence type="predicted"/>
<comment type="caution">
    <text evidence="1">Lacks conserved residue(s) required for the propagation of feature annotation.</text>
</comment>
<evidence type="ECO:0000256" key="3">
    <source>
        <dbReference type="SAM" id="Phobius"/>
    </source>
</evidence>
<protein>
    <recommendedName>
        <fullName evidence="5">EGF-like domain-containing protein</fullName>
    </recommendedName>
</protein>
<dbReference type="InterPro" id="IPR000742">
    <property type="entry name" value="EGF"/>
</dbReference>
<keyword evidence="4" id="KW-0732">Signal</keyword>
<sequence>MVQLKACLLLLLLITDTPPALLSNICNEHMNLSQEPTGHISFSPKQRTDQTKTSFLVCTRTLGIPAQHTVQLKLVSLETGSNMSLVCVRDTKQWTLKVGDTALLSGCDRNRAALTWTGAGHSSNAFQFFYYVQEEDTSSTETYPIPQSHPSVSTSNPATTSSKPSLFSETLDPSGISTSNPGLIGPTTPPYDSGSTVREASLFPGEERDNRPDTSGPTDSPQTLDYFNTQHSIRAFQTSQSSQFLQTLSNEATSSDGKFISTGLYTTSHNLQSEESRNSATSSVVTESDNVSSVLRQIPHATDPSEIQYLTENWGSMRTLAAESPKAEGEELIESSSSSHSGHLQGTSGLSEKLFESTKSELQDVASRELNENATVAFNLLNSTQESTKKMTSPRTSSTSLVPNLDTESGQNEAKTTERNDRLTTNFYLDDTTTTTELNTVSTELVSTLSPGISTTSLPTLSSNAKSTQQTIKSTVVNKEVLPKTKIQHLQRQEWTPQFHRLSVSTSAFQIQPWSTLATQRDGKKSASTTESQRMTSWSSEPVHRVTIVTQTSVTSVPVPGSTVRHKPKFYIVPDEPAIIKVESVELLLQITVEDPHSTLTEGLEEDTAHWLEPYLQKAPGFQELLGVWSSGSAVQCLVGFDTSGALQWLTQSGASSLLVRTGLEQAVLEGRSFRSARVTNVTLGGVQEVCGWLLQCPSGFTCVFDSHTSNFSCTSVCHSDYCQHHGLCTHHPAQPPLCRCVAGQDFWFMGQRCEVRMTRARLVLSCLAVLLLLVGLVTGTACVVVRRYRALLIQAKAEQTRSSYRRFNHFDELSGRFWLRSWAGSADSLDNPVFTRSTEILHLRALERPCCYHDDSLSLPSTCPSPGTHIRTIYPHSSQYAWRGSDLSLAEGVVDSGKASDLSVCSWPVEPIQWSPFPLLQQLSRQQAPVVRVSRPRSYCDGMELVDVNKSWTA</sequence>
<dbReference type="AlphaFoldDB" id="A0AAW0PKK5"/>
<evidence type="ECO:0000256" key="2">
    <source>
        <dbReference type="SAM" id="MobiDB-lite"/>
    </source>
</evidence>
<evidence type="ECO:0000313" key="7">
    <source>
        <dbReference type="Proteomes" id="UP001460270"/>
    </source>
</evidence>
<feature type="region of interest" description="Disordered" evidence="2">
    <location>
        <begin position="140"/>
        <end position="222"/>
    </location>
</feature>
<keyword evidence="3" id="KW-0812">Transmembrane</keyword>
<feature type="compositionally biased region" description="Low complexity" evidence="2">
    <location>
        <begin position="334"/>
        <end position="349"/>
    </location>
</feature>
<feature type="region of interest" description="Disordered" evidence="2">
    <location>
        <begin position="385"/>
        <end position="420"/>
    </location>
</feature>
<reference evidence="7" key="1">
    <citation type="submission" date="2024-04" db="EMBL/GenBank/DDBJ databases">
        <title>Salinicola lusitanus LLJ914,a marine bacterium isolated from the Okinawa Trough.</title>
        <authorList>
            <person name="Li J."/>
        </authorList>
    </citation>
    <scope>NUCLEOTIDE SEQUENCE [LARGE SCALE GENOMIC DNA]</scope>
</reference>
<feature type="compositionally biased region" description="Polar residues" evidence="2">
    <location>
        <begin position="213"/>
        <end position="222"/>
    </location>
</feature>
<feature type="region of interest" description="Disordered" evidence="2">
    <location>
        <begin position="519"/>
        <end position="541"/>
    </location>
</feature>
<gene>
    <name evidence="6" type="ORF">WMY93_005674</name>
</gene>
<feature type="chain" id="PRO_5043822049" description="EGF-like domain-containing protein" evidence="4">
    <location>
        <begin position="23"/>
        <end position="955"/>
    </location>
</feature>
<evidence type="ECO:0000256" key="4">
    <source>
        <dbReference type="SAM" id="SignalP"/>
    </source>
</evidence>
<keyword evidence="1" id="KW-0245">EGF-like domain</keyword>
<keyword evidence="3" id="KW-1133">Transmembrane helix</keyword>
<dbReference type="PROSITE" id="PS50026">
    <property type="entry name" value="EGF_3"/>
    <property type="match status" value="1"/>
</dbReference>
<evidence type="ECO:0000256" key="1">
    <source>
        <dbReference type="PROSITE-ProRule" id="PRU00076"/>
    </source>
</evidence>
<dbReference type="Proteomes" id="UP001460270">
    <property type="component" value="Unassembled WGS sequence"/>
</dbReference>
<feature type="signal peptide" evidence="4">
    <location>
        <begin position="1"/>
        <end position="22"/>
    </location>
</feature>